<feature type="transmembrane region" description="Helical" evidence="1">
    <location>
        <begin position="195"/>
        <end position="215"/>
    </location>
</feature>
<feature type="transmembrane region" description="Helical" evidence="1">
    <location>
        <begin position="79"/>
        <end position="99"/>
    </location>
</feature>
<evidence type="ECO:0000259" key="2">
    <source>
        <dbReference type="Pfam" id="PF02517"/>
    </source>
</evidence>
<dbReference type="InterPro" id="IPR052710">
    <property type="entry name" value="CAAX_protease"/>
</dbReference>
<evidence type="ECO:0000256" key="1">
    <source>
        <dbReference type="SAM" id="Phobius"/>
    </source>
</evidence>
<dbReference type="Pfam" id="PF02517">
    <property type="entry name" value="Rce1-like"/>
    <property type="match status" value="1"/>
</dbReference>
<keyword evidence="1" id="KW-1133">Transmembrane helix</keyword>
<keyword evidence="1" id="KW-0472">Membrane</keyword>
<evidence type="ECO:0000313" key="4">
    <source>
        <dbReference type="Proteomes" id="UP001167871"/>
    </source>
</evidence>
<dbReference type="PANTHER" id="PTHR36435:SF1">
    <property type="entry name" value="CAAX AMINO TERMINAL PROTEASE FAMILY PROTEIN"/>
    <property type="match status" value="1"/>
</dbReference>
<dbReference type="RefSeq" id="WP_301935222.1">
    <property type="nucleotide sequence ID" value="NZ_JAUEII010000073.1"/>
</dbReference>
<gene>
    <name evidence="3" type="ORF">QVO10_17475</name>
</gene>
<feature type="transmembrane region" description="Helical" evidence="1">
    <location>
        <begin position="151"/>
        <end position="168"/>
    </location>
</feature>
<dbReference type="Proteomes" id="UP001167871">
    <property type="component" value="Unassembled WGS sequence"/>
</dbReference>
<dbReference type="PANTHER" id="PTHR36435">
    <property type="entry name" value="SLR1288 PROTEIN"/>
    <property type="match status" value="1"/>
</dbReference>
<comment type="caution">
    <text evidence="3">The sequence shown here is derived from an EMBL/GenBank/DDBJ whole genome shotgun (WGS) entry which is preliminary data.</text>
</comment>
<feature type="transmembrane region" description="Helical" evidence="1">
    <location>
        <begin position="227"/>
        <end position="250"/>
    </location>
</feature>
<dbReference type="EMBL" id="JAUEII010000073">
    <property type="protein sequence ID" value="MDN0051134.1"/>
    <property type="molecule type" value="Genomic_DNA"/>
</dbReference>
<reference evidence="3" key="2">
    <citation type="submission" date="2024-05" db="EMBL/GenBank/DDBJ databases">
        <title>Identification and characterization of horizontal gene transfer across gut microbiota members of farm animals based on homology search.</title>
        <authorList>
            <person name="Schwarzerova J."/>
            <person name="Nykrynova M."/>
            <person name="Jureckova K."/>
            <person name="Cejkova D."/>
            <person name="Rychlik I."/>
        </authorList>
    </citation>
    <scope>NUCLEOTIDE SEQUENCE</scope>
    <source>
        <strain evidence="3">84_SSukc20</strain>
    </source>
</reference>
<feature type="transmembrane region" description="Helical" evidence="1">
    <location>
        <begin position="7"/>
        <end position="28"/>
    </location>
</feature>
<organism evidence="3 4">
    <name type="scientific">Bacteroides gallinaceum</name>
    <dbReference type="NCBI Taxonomy" id="1462571"/>
    <lineage>
        <taxon>Bacteria</taxon>
        <taxon>Pseudomonadati</taxon>
        <taxon>Bacteroidota</taxon>
        <taxon>Bacteroidia</taxon>
        <taxon>Bacteroidales</taxon>
        <taxon>Bacteroidaceae</taxon>
        <taxon>Bacteroides</taxon>
    </lineage>
</organism>
<keyword evidence="1" id="KW-0812">Transmembrane</keyword>
<name>A0ABT7XAR0_9BACE</name>
<proteinExistence type="predicted"/>
<reference evidence="3" key="1">
    <citation type="submission" date="2023-06" db="EMBL/GenBank/DDBJ databases">
        <authorList>
            <person name="Zeman M."/>
            <person name="Kubasova T."/>
            <person name="Jahodarova E."/>
            <person name="Nykrynova M."/>
            <person name="Rychlik I."/>
        </authorList>
    </citation>
    <scope>NUCLEOTIDE SEQUENCE</scope>
    <source>
        <strain evidence="3">84_SSukc20</strain>
    </source>
</reference>
<protein>
    <submittedName>
        <fullName evidence="3">Type II CAAX endopeptidase family protein</fullName>
    </submittedName>
</protein>
<feature type="domain" description="CAAX prenyl protease 2/Lysostaphin resistance protein A-like" evidence="2">
    <location>
        <begin position="122"/>
        <end position="207"/>
    </location>
</feature>
<feature type="transmembrane region" description="Helical" evidence="1">
    <location>
        <begin position="48"/>
        <end position="67"/>
    </location>
</feature>
<sequence length="280" mass="31147">MGRVIKLFIYYLLYTFAFTGIFSGGYMIANHTLEFPQSDATVFQLTMWAQVLSTLAVGVHLLVWKYVKRDQLSLSFPNAGKVMLASIILIVGMGCWTNYLTELTGLPDTMEEIFTKAMYNPLGVISIVVMAPIVEELLFRGGMQGHLLRKWKNPQWAILVSALIFGIVHGNPVQMFFASILGLVLGWVYYRTGSLLPCMLMHFINNGTSVLLFHLSGGEDETMTEALGTTGAVCLALVGVVLTVWSIWYIKTRLIPNQIAWKETPAPAEEVIASENKEQA</sequence>
<evidence type="ECO:0000313" key="3">
    <source>
        <dbReference type="EMBL" id="MDN0051134.1"/>
    </source>
</evidence>
<accession>A0ABT7XAR0</accession>
<dbReference type="InterPro" id="IPR003675">
    <property type="entry name" value="Rce1/LyrA-like_dom"/>
</dbReference>
<feature type="transmembrane region" description="Helical" evidence="1">
    <location>
        <begin position="119"/>
        <end position="139"/>
    </location>
</feature>
<keyword evidence="4" id="KW-1185">Reference proteome</keyword>